<reference evidence="1 2" key="1">
    <citation type="journal article" date="2021" name="Nat. Commun.">
        <title>Genetic determinants of endophytism in the Arabidopsis root mycobiome.</title>
        <authorList>
            <person name="Mesny F."/>
            <person name="Miyauchi S."/>
            <person name="Thiergart T."/>
            <person name="Pickel B."/>
            <person name="Atanasova L."/>
            <person name="Karlsson M."/>
            <person name="Huettel B."/>
            <person name="Barry K.W."/>
            <person name="Haridas S."/>
            <person name="Chen C."/>
            <person name="Bauer D."/>
            <person name="Andreopoulos W."/>
            <person name="Pangilinan J."/>
            <person name="LaButti K."/>
            <person name="Riley R."/>
            <person name="Lipzen A."/>
            <person name="Clum A."/>
            <person name="Drula E."/>
            <person name="Henrissat B."/>
            <person name="Kohler A."/>
            <person name="Grigoriev I.V."/>
            <person name="Martin F.M."/>
            <person name="Hacquard S."/>
        </authorList>
    </citation>
    <scope>NUCLEOTIDE SEQUENCE [LARGE SCALE GENOMIC DNA]</scope>
    <source>
        <strain evidence="1 2">MPI-SDFR-AT-0079</strain>
    </source>
</reference>
<proteinExistence type="predicted"/>
<dbReference type="Proteomes" id="UP000724584">
    <property type="component" value="Unassembled WGS sequence"/>
</dbReference>
<accession>A0ACB7PPG3</accession>
<sequence length="227" mass="24823">MTPSPDDCDDTWVCPPCRLFILREYSRRPLKLPEKSKPPEKSKTSEKSKPRDKRPDVTFHMRYTPGEQQPAASGSEGDTEQGPKTGPSLSVYIDLTNFPVHLLLGDEPPEAPKPAEEGAPAQETQQLDHNKNGEQSPSQDANGPGTANTETQAPTARRRASGPFLDFLHPAFFYSDYNTGQSRAAPRAKAKKPRGGKGAKGRRGKQEVGDAKLLGLKTQQAENMSKS</sequence>
<name>A0ACB7PPG3_9PEZI</name>
<dbReference type="EMBL" id="JAGIZQ010000001">
    <property type="protein sequence ID" value="KAH6651003.1"/>
    <property type="molecule type" value="Genomic_DNA"/>
</dbReference>
<evidence type="ECO:0000313" key="1">
    <source>
        <dbReference type="EMBL" id="KAH6651003.1"/>
    </source>
</evidence>
<keyword evidence="2" id="KW-1185">Reference proteome</keyword>
<evidence type="ECO:0000313" key="2">
    <source>
        <dbReference type="Proteomes" id="UP000724584"/>
    </source>
</evidence>
<gene>
    <name evidence="1" type="ORF">F5144DRAFT_608848</name>
</gene>
<organism evidence="1 2">
    <name type="scientific">Chaetomium tenue</name>
    <dbReference type="NCBI Taxonomy" id="1854479"/>
    <lineage>
        <taxon>Eukaryota</taxon>
        <taxon>Fungi</taxon>
        <taxon>Dikarya</taxon>
        <taxon>Ascomycota</taxon>
        <taxon>Pezizomycotina</taxon>
        <taxon>Sordariomycetes</taxon>
        <taxon>Sordariomycetidae</taxon>
        <taxon>Sordariales</taxon>
        <taxon>Chaetomiaceae</taxon>
        <taxon>Chaetomium</taxon>
    </lineage>
</organism>
<protein>
    <submittedName>
        <fullName evidence="1">Uncharacterized protein</fullName>
    </submittedName>
</protein>
<comment type="caution">
    <text evidence="1">The sequence shown here is derived from an EMBL/GenBank/DDBJ whole genome shotgun (WGS) entry which is preliminary data.</text>
</comment>